<comment type="caution">
    <text evidence="1">The sequence shown here is derived from an EMBL/GenBank/DDBJ whole genome shotgun (WGS) entry which is preliminary data.</text>
</comment>
<dbReference type="EMBL" id="JBBPBM010000006">
    <property type="protein sequence ID" value="KAK8580227.1"/>
    <property type="molecule type" value="Genomic_DNA"/>
</dbReference>
<evidence type="ECO:0000313" key="1">
    <source>
        <dbReference type="EMBL" id="KAK8580227.1"/>
    </source>
</evidence>
<dbReference type="Proteomes" id="UP001472677">
    <property type="component" value="Unassembled WGS sequence"/>
</dbReference>
<keyword evidence="2" id="KW-1185">Reference proteome</keyword>
<organism evidence="1 2">
    <name type="scientific">Hibiscus sabdariffa</name>
    <name type="common">roselle</name>
    <dbReference type="NCBI Taxonomy" id="183260"/>
    <lineage>
        <taxon>Eukaryota</taxon>
        <taxon>Viridiplantae</taxon>
        <taxon>Streptophyta</taxon>
        <taxon>Embryophyta</taxon>
        <taxon>Tracheophyta</taxon>
        <taxon>Spermatophyta</taxon>
        <taxon>Magnoliopsida</taxon>
        <taxon>eudicotyledons</taxon>
        <taxon>Gunneridae</taxon>
        <taxon>Pentapetalae</taxon>
        <taxon>rosids</taxon>
        <taxon>malvids</taxon>
        <taxon>Malvales</taxon>
        <taxon>Malvaceae</taxon>
        <taxon>Malvoideae</taxon>
        <taxon>Hibiscus</taxon>
    </lineage>
</organism>
<proteinExistence type="predicted"/>
<sequence length="271" mass="29774">MTVSKPEPLYGLWMQVRNRKRVGNRESRGPVAAKVTDRRGQLQIWEQGEEALTARRNRVQEAALVVENSGKNPIVVSKPNKSSKKKQFAALPKIGESSKAQDGEQAMVVEMTGNNAESLPQAQKQITPAMSAKDHLITMPCVLDPKDHSTVKIISKDLNMGREKEHRRTAISTADYGFGRTELRLSRIKSGARSNLYGLGKSNSGSIEHSNPNPLNSVVVSDWIQTLAQKLDEAGKGDENPLRELELQEDSVTEIESNAVVVVVDGGIRSL</sequence>
<evidence type="ECO:0000313" key="2">
    <source>
        <dbReference type="Proteomes" id="UP001472677"/>
    </source>
</evidence>
<reference evidence="1 2" key="1">
    <citation type="journal article" date="2024" name="G3 (Bethesda)">
        <title>Genome assembly of Hibiscus sabdariffa L. provides insights into metabolisms of medicinal natural products.</title>
        <authorList>
            <person name="Kim T."/>
        </authorList>
    </citation>
    <scope>NUCLEOTIDE SEQUENCE [LARGE SCALE GENOMIC DNA]</scope>
    <source>
        <strain evidence="1">TK-2024</strain>
        <tissue evidence="1">Old leaves</tissue>
    </source>
</reference>
<name>A0ABR2FH12_9ROSI</name>
<accession>A0ABR2FH12</accession>
<protein>
    <submittedName>
        <fullName evidence="1">Uncharacterized protein</fullName>
    </submittedName>
</protein>
<gene>
    <name evidence="1" type="ORF">V6N12_070510</name>
</gene>